<dbReference type="OrthoDB" id="9805123at2"/>
<dbReference type="Proteomes" id="UP000015454">
    <property type="component" value="Unassembled WGS sequence"/>
</dbReference>
<reference evidence="1" key="1">
    <citation type="submission" date="2013-05" db="EMBL/GenBank/DDBJ databases">
        <authorList>
            <person name="Harkins D.M."/>
            <person name="Durkin A.S."/>
            <person name="Brinkac L.M."/>
            <person name="Haft D.H."/>
            <person name="Selengut J.D."/>
            <person name="Sanka R."/>
            <person name="DePew J."/>
            <person name="Purushe J."/>
            <person name="Hartskeerl R.A."/>
            <person name="Ahmed A."/>
            <person name="van der Linden H."/>
            <person name="Goris M.G.A."/>
            <person name="Vinetz J.M."/>
            <person name="Sutton G.G."/>
            <person name="Nierman W.C."/>
            <person name="Fouts D.E."/>
        </authorList>
    </citation>
    <scope>NUCLEOTIDE SEQUENCE [LARGE SCALE GENOMIC DNA]</scope>
    <source>
        <strain evidence="1">5399</strain>
    </source>
</reference>
<evidence type="ECO:0000313" key="2">
    <source>
        <dbReference type="Proteomes" id="UP000015454"/>
    </source>
</evidence>
<organism evidence="1 2">
    <name type="scientific">Leptospira broomii serovar Hurstbridge str. 5399</name>
    <dbReference type="NCBI Taxonomy" id="1049789"/>
    <lineage>
        <taxon>Bacteria</taxon>
        <taxon>Pseudomonadati</taxon>
        <taxon>Spirochaetota</taxon>
        <taxon>Spirochaetia</taxon>
        <taxon>Leptospirales</taxon>
        <taxon>Leptospiraceae</taxon>
        <taxon>Leptospira</taxon>
    </lineage>
</organism>
<protein>
    <submittedName>
        <fullName evidence="1">Uncharacterized protein</fullName>
    </submittedName>
</protein>
<sequence length="82" mass="9639">MNAAQTEHRLKAIATTSLVDLRQLRRDGLGGMLKSQLQKRMDELAVQRYFSRSRMETILPFYPQKKCIIVNIDRFKLLGWPF</sequence>
<dbReference type="EMBL" id="AHMO02000011">
    <property type="protein sequence ID" value="EQA43246.1"/>
    <property type="molecule type" value="Genomic_DNA"/>
</dbReference>
<dbReference type="AlphaFoldDB" id="T0F5P5"/>
<dbReference type="RefSeq" id="WP_010570174.1">
    <property type="nucleotide sequence ID" value="NZ_AHMO02000011.1"/>
</dbReference>
<keyword evidence="2" id="KW-1185">Reference proteome</keyword>
<evidence type="ECO:0000313" key="1">
    <source>
        <dbReference type="EMBL" id="EQA43246.1"/>
    </source>
</evidence>
<comment type="caution">
    <text evidence="1">The sequence shown here is derived from an EMBL/GenBank/DDBJ whole genome shotgun (WGS) entry which is preliminary data.</text>
</comment>
<gene>
    <name evidence="1" type="ORF">LEP1GSC050_1775</name>
</gene>
<name>T0F5P5_9LEPT</name>
<proteinExistence type="predicted"/>
<accession>T0F5P5</accession>